<protein>
    <submittedName>
        <fullName evidence="2">Uncharacterized protein</fullName>
    </submittedName>
</protein>
<proteinExistence type="predicted"/>
<evidence type="ECO:0000313" key="3">
    <source>
        <dbReference type="Proteomes" id="UP000183174"/>
    </source>
</evidence>
<dbReference type="AlphaFoldDB" id="A0A1C3WV46"/>
<evidence type="ECO:0000256" key="1">
    <source>
        <dbReference type="SAM" id="MobiDB-lite"/>
    </source>
</evidence>
<reference evidence="2 3" key="1">
    <citation type="submission" date="2016-08" db="EMBL/GenBank/DDBJ databases">
        <authorList>
            <person name="Seilhamer J.J."/>
        </authorList>
    </citation>
    <scope>NUCLEOTIDE SEQUENCE [LARGE SCALE GENOMIC DNA]</scope>
    <source>
        <strain evidence="2 3">CCBAU 10071</strain>
    </source>
</reference>
<feature type="region of interest" description="Disordered" evidence="1">
    <location>
        <begin position="39"/>
        <end position="71"/>
    </location>
</feature>
<gene>
    <name evidence="2" type="ORF">GA0061099_1007398</name>
</gene>
<accession>A0A1C3WV46</accession>
<name>A0A1C3WV46_9BRAD</name>
<sequence>MGGPLRSFPPNRPSELVLDLAPGHPEILKLAFGHGRELAADPRPRVPGLQEFQQRPTGSHKHRGPWRTGAAGGRDLVQSGQLAALAEACGNGPSAFSVSMESQYSRISLILPSSRRNTRQ</sequence>
<organism evidence="2 3">
    <name type="scientific">Bradyrhizobium yuanmingense</name>
    <dbReference type="NCBI Taxonomy" id="108015"/>
    <lineage>
        <taxon>Bacteria</taxon>
        <taxon>Pseudomonadati</taxon>
        <taxon>Pseudomonadota</taxon>
        <taxon>Alphaproteobacteria</taxon>
        <taxon>Hyphomicrobiales</taxon>
        <taxon>Nitrobacteraceae</taxon>
        <taxon>Bradyrhizobium</taxon>
    </lineage>
</organism>
<dbReference type="Proteomes" id="UP000183174">
    <property type="component" value="Unassembled WGS sequence"/>
</dbReference>
<dbReference type="EMBL" id="FMAE01000007">
    <property type="protein sequence ID" value="SCB43923.1"/>
    <property type="molecule type" value="Genomic_DNA"/>
</dbReference>
<evidence type="ECO:0000313" key="2">
    <source>
        <dbReference type="EMBL" id="SCB43923.1"/>
    </source>
</evidence>